<name>A0A7K1SQX6_9BACT</name>
<evidence type="ECO:0000313" key="1">
    <source>
        <dbReference type="EMBL" id="MVM36201.1"/>
    </source>
</evidence>
<reference evidence="1 2" key="1">
    <citation type="submission" date="2019-12" db="EMBL/GenBank/DDBJ databases">
        <title>Spirosoma sp. HMF4905 genome sequencing and assembly.</title>
        <authorList>
            <person name="Kang H."/>
            <person name="Cha I."/>
            <person name="Kim H."/>
            <person name="Joh K."/>
        </authorList>
    </citation>
    <scope>NUCLEOTIDE SEQUENCE [LARGE SCALE GENOMIC DNA]</scope>
    <source>
        <strain evidence="1 2">HMF4905</strain>
    </source>
</reference>
<dbReference type="AlphaFoldDB" id="A0A7K1SQX6"/>
<comment type="caution">
    <text evidence="1">The sequence shown here is derived from an EMBL/GenBank/DDBJ whole genome shotgun (WGS) entry which is preliminary data.</text>
</comment>
<protein>
    <submittedName>
        <fullName evidence="1">Uncharacterized protein</fullName>
    </submittedName>
</protein>
<dbReference type="Proteomes" id="UP000436006">
    <property type="component" value="Unassembled WGS sequence"/>
</dbReference>
<proteinExistence type="predicted"/>
<evidence type="ECO:0000313" key="2">
    <source>
        <dbReference type="Proteomes" id="UP000436006"/>
    </source>
</evidence>
<dbReference type="EMBL" id="WPIN01000033">
    <property type="protein sequence ID" value="MVM36201.1"/>
    <property type="molecule type" value="Genomic_DNA"/>
</dbReference>
<dbReference type="RefSeq" id="WP_157591000.1">
    <property type="nucleotide sequence ID" value="NZ_WPIN01000033.1"/>
</dbReference>
<sequence length="74" mass="8484">MGVQVGKLKGPFRGFNNRKTRFTFSNGVTWRQDEAKYIYFYAANPRARVIYQQNGTYSLEVDGTDETVQVTPEA</sequence>
<organism evidence="1 2">
    <name type="scientific">Spirosoma arboris</name>
    <dbReference type="NCBI Taxonomy" id="2682092"/>
    <lineage>
        <taxon>Bacteria</taxon>
        <taxon>Pseudomonadati</taxon>
        <taxon>Bacteroidota</taxon>
        <taxon>Cytophagia</taxon>
        <taxon>Cytophagales</taxon>
        <taxon>Cytophagaceae</taxon>
        <taxon>Spirosoma</taxon>
    </lineage>
</organism>
<gene>
    <name evidence="1" type="ORF">GO755_39695</name>
</gene>
<keyword evidence="2" id="KW-1185">Reference proteome</keyword>
<accession>A0A7K1SQX6</accession>